<protein>
    <submittedName>
        <fullName evidence="5">ABC-type dipeptide/oligopeptide/nickel transport system ATP-binding protein (DppD/OppD)</fullName>
        <ecNumber evidence="5">3.6.3.-</ecNumber>
    </submittedName>
</protein>
<evidence type="ECO:0000256" key="3">
    <source>
        <dbReference type="ARBA" id="ARBA00022840"/>
    </source>
</evidence>
<evidence type="ECO:0000256" key="2">
    <source>
        <dbReference type="ARBA" id="ARBA00022741"/>
    </source>
</evidence>
<dbReference type="GO" id="GO:0005524">
    <property type="term" value="F:ATP binding"/>
    <property type="evidence" value="ECO:0007669"/>
    <property type="project" value="UniProtKB-KW"/>
</dbReference>
<dbReference type="EMBL" id="LS991953">
    <property type="protein sequence ID" value="SYV93016.1"/>
    <property type="molecule type" value="Genomic_DNA"/>
</dbReference>
<proteinExistence type="predicted"/>
<keyword evidence="2" id="KW-0547">Nucleotide-binding</keyword>
<dbReference type="GO" id="GO:0016887">
    <property type="term" value="F:ATP hydrolysis activity"/>
    <property type="evidence" value="ECO:0007669"/>
    <property type="project" value="InterPro"/>
</dbReference>
<accession>A0A3B0PND7</accession>
<gene>
    <name evidence="5" type="primary">dppD</name>
    <name evidence="5" type="synonym">oppD_1</name>
    <name evidence="5" type="ORF">NCTC10124_00744</name>
</gene>
<dbReference type="EC" id="3.6.3.-" evidence="5"/>
<evidence type="ECO:0000259" key="4">
    <source>
        <dbReference type="Pfam" id="PF00005"/>
    </source>
</evidence>
<evidence type="ECO:0000256" key="1">
    <source>
        <dbReference type="ARBA" id="ARBA00022448"/>
    </source>
</evidence>
<feature type="non-terminal residue" evidence="5">
    <location>
        <position position="139"/>
    </location>
</feature>
<evidence type="ECO:0000313" key="5">
    <source>
        <dbReference type="EMBL" id="SYV93016.1"/>
    </source>
</evidence>
<dbReference type="PANTHER" id="PTHR43776">
    <property type="entry name" value="TRANSPORT ATP-BINDING PROTEIN"/>
    <property type="match status" value="1"/>
</dbReference>
<reference evidence="6" key="1">
    <citation type="submission" date="2018-06" db="EMBL/GenBank/DDBJ databases">
        <authorList>
            <consortium name="Pathogen Informatics"/>
        </authorList>
    </citation>
    <scope>NUCLEOTIDE SEQUENCE [LARGE SCALE GENOMIC DNA]</scope>
    <source>
        <strain evidence="6">NCTC10124</strain>
    </source>
</reference>
<evidence type="ECO:0000313" key="6">
    <source>
        <dbReference type="Proteomes" id="UP000259328"/>
    </source>
</evidence>
<dbReference type="InterPro" id="IPR050319">
    <property type="entry name" value="ABC_transp_ATP-bind"/>
</dbReference>
<name>A0A3B0PND7_MYCSY</name>
<keyword evidence="3 5" id="KW-0067">ATP-binding</keyword>
<keyword evidence="1" id="KW-0813">Transport</keyword>
<dbReference type="Proteomes" id="UP000259328">
    <property type="component" value="Chromosome"/>
</dbReference>
<feature type="domain" description="ABC transporter" evidence="4">
    <location>
        <begin position="33"/>
        <end position="108"/>
    </location>
</feature>
<organism evidence="5 6">
    <name type="scientific">Mycoplasmopsis synoviae</name>
    <name type="common">Mycoplasma synoviae</name>
    <dbReference type="NCBI Taxonomy" id="2109"/>
    <lineage>
        <taxon>Bacteria</taxon>
        <taxon>Bacillati</taxon>
        <taxon>Mycoplasmatota</taxon>
        <taxon>Mycoplasmoidales</taxon>
        <taxon>Metamycoplasmataceae</taxon>
        <taxon>Mycoplasmopsis</taxon>
    </lineage>
</organism>
<dbReference type="SUPFAM" id="SSF52540">
    <property type="entry name" value="P-loop containing nucleoside triphosphate hydrolases"/>
    <property type="match status" value="1"/>
</dbReference>
<dbReference type="Gene3D" id="3.40.50.300">
    <property type="entry name" value="P-loop containing nucleotide triphosphate hydrolases"/>
    <property type="match status" value="1"/>
</dbReference>
<dbReference type="InterPro" id="IPR027417">
    <property type="entry name" value="P-loop_NTPase"/>
</dbReference>
<dbReference type="InterPro" id="IPR003439">
    <property type="entry name" value="ABC_transporter-like_ATP-bd"/>
</dbReference>
<keyword evidence="5" id="KW-0378">Hydrolase</keyword>
<dbReference type="AlphaFoldDB" id="A0A3B0PND7"/>
<dbReference type="Pfam" id="PF00005">
    <property type="entry name" value="ABC_tran"/>
    <property type="match status" value="1"/>
</dbReference>
<sequence length="139" mass="15701">MKAKTQENSKKILEISNLKKYFLNKNSVNKAVDNVSFSVSEGEIVGLIGESGSGKTSVARTITRFYENYNGFVTLDSKIISGNKISKKRLKHMRRNMQMIFQDPMASVNGQNNVYSILKEPLVVNGVIQEKVKRVLKSW</sequence>